<dbReference type="Gramene" id="Os06t0293583-00">
    <property type="protein sequence ID" value="Os06t0293583-00"/>
    <property type="gene ID" value="Os06g0293583"/>
</dbReference>
<gene>
    <name evidence="2" type="ordered locus">Os06g0293583</name>
    <name evidence="2" type="ORF">OSNPB_060293583</name>
</gene>
<dbReference type="EMBL" id="AP014962">
    <property type="protein sequence ID" value="BAS97320.1"/>
    <property type="molecule type" value="Genomic_DNA"/>
</dbReference>
<organism evidence="2 3">
    <name type="scientific">Oryza sativa subsp. japonica</name>
    <name type="common">Rice</name>
    <dbReference type="NCBI Taxonomy" id="39947"/>
    <lineage>
        <taxon>Eukaryota</taxon>
        <taxon>Viridiplantae</taxon>
        <taxon>Streptophyta</taxon>
        <taxon>Embryophyta</taxon>
        <taxon>Tracheophyta</taxon>
        <taxon>Spermatophyta</taxon>
        <taxon>Magnoliopsida</taxon>
        <taxon>Liliopsida</taxon>
        <taxon>Poales</taxon>
        <taxon>Poaceae</taxon>
        <taxon>BOP clade</taxon>
        <taxon>Oryzoideae</taxon>
        <taxon>Oryzeae</taxon>
        <taxon>Oryzinae</taxon>
        <taxon>Oryza</taxon>
        <taxon>Oryza sativa</taxon>
    </lineage>
</organism>
<reference evidence="3" key="1">
    <citation type="journal article" date="2005" name="Nature">
        <title>The map-based sequence of the rice genome.</title>
        <authorList>
            <consortium name="International rice genome sequencing project (IRGSP)"/>
            <person name="Matsumoto T."/>
            <person name="Wu J."/>
            <person name="Kanamori H."/>
            <person name="Katayose Y."/>
            <person name="Fujisawa M."/>
            <person name="Namiki N."/>
            <person name="Mizuno H."/>
            <person name="Yamamoto K."/>
            <person name="Antonio B.A."/>
            <person name="Baba T."/>
            <person name="Sakata K."/>
            <person name="Nagamura Y."/>
            <person name="Aoki H."/>
            <person name="Arikawa K."/>
            <person name="Arita K."/>
            <person name="Bito T."/>
            <person name="Chiden Y."/>
            <person name="Fujitsuka N."/>
            <person name="Fukunaka R."/>
            <person name="Hamada M."/>
            <person name="Harada C."/>
            <person name="Hayashi A."/>
            <person name="Hijishita S."/>
            <person name="Honda M."/>
            <person name="Hosokawa S."/>
            <person name="Ichikawa Y."/>
            <person name="Idonuma A."/>
            <person name="Iijima M."/>
            <person name="Ikeda M."/>
            <person name="Ikeno M."/>
            <person name="Ito K."/>
            <person name="Ito S."/>
            <person name="Ito T."/>
            <person name="Ito Y."/>
            <person name="Ito Y."/>
            <person name="Iwabuchi A."/>
            <person name="Kamiya K."/>
            <person name="Karasawa W."/>
            <person name="Kurita K."/>
            <person name="Katagiri S."/>
            <person name="Kikuta A."/>
            <person name="Kobayashi H."/>
            <person name="Kobayashi N."/>
            <person name="Machita K."/>
            <person name="Maehara T."/>
            <person name="Masukawa M."/>
            <person name="Mizubayashi T."/>
            <person name="Mukai Y."/>
            <person name="Nagasaki H."/>
            <person name="Nagata Y."/>
            <person name="Naito S."/>
            <person name="Nakashima M."/>
            <person name="Nakama Y."/>
            <person name="Nakamichi Y."/>
            <person name="Nakamura M."/>
            <person name="Meguro A."/>
            <person name="Negishi M."/>
            <person name="Ohta I."/>
            <person name="Ohta T."/>
            <person name="Okamoto M."/>
            <person name="Ono N."/>
            <person name="Saji S."/>
            <person name="Sakaguchi M."/>
            <person name="Sakai K."/>
            <person name="Shibata M."/>
            <person name="Shimokawa T."/>
            <person name="Song J."/>
            <person name="Takazaki Y."/>
            <person name="Terasawa K."/>
            <person name="Tsugane M."/>
            <person name="Tsuji K."/>
            <person name="Ueda S."/>
            <person name="Waki K."/>
            <person name="Yamagata H."/>
            <person name="Yamamoto M."/>
            <person name="Yamamoto S."/>
            <person name="Yamane H."/>
            <person name="Yoshiki S."/>
            <person name="Yoshihara R."/>
            <person name="Yukawa K."/>
            <person name="Zhong H."/>
            <person name="Yano M."/>
            <person name="Yuan Q."/>
            <person name="Ouyang S."/>
            <person name="Liu J."/>
            <person name="Jones K.M."/>
            <person name="Gansberger K."/>
            <person name="Moffat K."/>
            <person name="Hill J."/>
            <person name="Bera J."/>
            <person name="Fadrosh D."/>
            <person name="Jin S."/>
            <person name="Johri S."/>
            <person name="Kim M."/>
            <person name="Overton L."/>
            <person name="Reardon M."/>
            <person name="Tsitrin T."/>
            <person name="Vuong H."/>
            <person name="Weaver B."/>
            <person name="Ciecko A."/>
            <person name="Tallon L."/>
            <person name="Jackson J."/>
            <person name="Pai G."/>
            <person name="Aken S.V."/>
            <person name="Utterback T."/>
            <person name="Reidmuller S."/>
            <person name="Feldblyum T."/>
            <person name="Hsiao J."/>
            <person name="Zismann V."/>
            <person name="Iobst S."/>
            <person name="de Vazeille A.R."/>
            <person name="Buell C.R."/>
            <person name="Ying K."/>
            <person name="Li Y."/>
            <person name="Lu T."/>
            <person name="Huang Y."/>
            <person name="Zhao Q."/>
            <person name="Feng Q."/>
            <person name="Zhang L."/>
            <person name="Zhu J."/>
            <person name="Weng Q."/>
            <person name="Mu J."/>
            <person name="Lu Y."/>
            <person name="Fan D."/>
            <person name="Liu Y."/>
            <person name="Guan J."/>
            <person name="Zhang Y."/>
            <person name="Yu S."/>
            <person name="Liu X."/>
            <person name="Zhang Y."/>
            <person name="Hong G."/>
            <person name="Han B."/>
            <person name="Choisne N."/>
            <person name="Demange N."/>
            <person name="Orjeda G."/>
            <person name="Samain S."/>
            <person name="Cattolico L."/>
            <person name="Pelletier E."/>
            <person name="Couloux A."/>
            <person name="Segurens B."/>
            <person name="Wincker P."/>
            <person name="D'Hont A."/>
            <person name="Scarpelli C."/>
            <person name="Weissenbach J."/>
            <person name="Salanoubat M."/>
            <person name="Quetier F."/>
            <person name="Yu Y."/>
            <person name="Kim H.R."/>
            <person name="Rambo T."/>
            <person name="Currie J."/>
            <person name="Collura K."/>
            <person name="Luo M."/>
            <person name="Yang T."/>
            <person name="Ammiraju J.S.S."/>
            <person name="Engler F."/>
            <person name="Soderlund C."/>
            <person name="Wing R.A."/>
            <person name="Palmer L.E."/>
            <person name="de la Bastide M."/>
            <person name="Spiegel L."/>
            <person name="Nascimento L."/>
            <person name="Zutavern T."/>
            <person name="O'Shaughnessy A."/>
            <person name="Dike S."/>
            <person name="Dedhia N."/>
            <person name="Preston R."/>
            <person name="Balija V."/>
            <person name="McCombie W.R."/>
            <person name="Chow T."/>
            <person name="Chen H."/>
            <person name="Chung M."/>
            <person name="Chen C."/>
            <person name="Shaw J."/>
            <person name="Wu H."/>
            <person name="Hsiao K."/>
            <person name="Chao Y."/>
            <person name="Chu M."/>
            <person name="Cheng C."/>
            <person name="Hour A."/>
            <person name="Lee P."/>
            <person name="Lin S."/>
            <person name="Lin Y."/>
            <person name="Liou J."/>
            <person name="Liu S."/>
            <person name="Hsing Y."/>
            <person name="Raghuvanshi S."/>
            <person name="Mohanty A."/>
            <person name="Bharti A.K."/>
            <person name="Gaur A."/>
            <person name="Gupta V."/>
            <person name="Kumar D."/>
            <person name="Ravi V."/>
            <person name="Vij S."/>
            <person name="Kapur A."/>
            <person name="Khurana P."/>
            <person name="Khurana P."/>
            <person name="Khurana J.P."/>
            <person name="Tyagi A.K."/>
            <person name="Gaikwad K."/>
            <person name="Singh A."/>
            <person name="Dalal V."/>
            <person name="Srivastava S."/>
            <person name="Dixit A."/>
            <person name="Pal A.K."/>
            <person name="Ghazi I.A."/>
            <person name="Yadav M."/>
            <person name="Pandit A."/>
            <person name="Bhargava A."/>
            <person name="Sureshbabu K."/>
            <person name="Batra K."/>
            <person name="Sharma T.R."/>
            <person name="Mohapatra T."/>
            <person name="Singh N.K."/>
            <person name="Messing J."/>
            <person name="Nelson A.B."/>
            <person name="Fuks G."/>
            <person name="Kavchok S."/>
            <person name="Keizer G."/>
            <person name="Linton E."/>
            <person name="Llaca V."/>
            <person name="Song R."/>
            <person name="Tanyolac B."/>
            <person name="Young S."/>
            <person name="Ho-Il K."/>
            <person name="Hahn J.H."/>
            <person name="Sangsakoo G."/>
            <person name="Vanavichit A."/>
            <person name="de Mattos Luiz.A.T."/>
            <person name="Zimmer P.D."/>
            <person name="Malone G."/>
            <person name="Dellagostin O."/>
            <person name="de Oliveira A.C."/>
            <person name="Bevan M."/>
            <person name="Bancroft I."/>
            <person name="Minx P."/>
            <person name="Cordum H."/>
            <person name="Wilson R."/>
            <person name="Cheng Z."/>
            <person name="Jin W."/>
            <person name="Jiang J."/>
            <person name="Leong S.A."/>
            <person name="Iwama H."/>
            <person name="Gojobori T."/>
            <person name="Itoh T."/>
            <person name="Niimura Y."/>
            <person name="Fujii Y."/>
            <person name="Habara T."/>
            <person name="Sakai H."/>
            <person name="Sato Y."/>
            <person name="Wilson G."/>
            <person name="Kumar K."/>
            <person name="McCouch S."/>
            <person name="Juretic N."/>
            <person name="Hoen D."/>
            <person name="Wright S."/>
            <person name="Bruskiewich R."/>
            <person name="Bureau T."/>
            <person name="Miyao A."/>
            <person name="Hirochika H."/>
            <person name="Nishikawa T."/>
            <person name="Kadowaki K."/>
            <person name="Sugiura M."/>
            <person name="Burr B."/>
            <person name="Sasaki T."/>
        </authorList>
    </citation>
    <scope>NUCLEOTIDE SEQUENCE [LARGE SCALE GENOMIC DNA]</scope>
    <source>
        <strain evidence="3">cv. Nipponbare</strain>
    </source>
</reference>
<keyword evidence="3" id="KW-1185">Reference proteome</keyword>
<dbReference type="AlphaFoldDB" id="A0A0P0WVX2"/>
<accession>A0A0P0WVX2</accession>
<reference evidence="2 3" key="3">
    <citation type="journal article" date="2013" name="Rice">
        <title>Improvement of the Oryza sativa Nipponbare reference genome using next generation sequence and optical map data.</title>
        <authorList>
            <person name="Kawahara Y."/>
            <person name="de la Bastide M."/>
            <person name="Hamilton J.P."/>
            <person name="Kanamori H."/>
            <person name="McCombie W.R."/>
            <person name="Ouyang S."/>
            <person name="Schwartz D.C."/>
            <person name="Tanaka T."/>
            <person name="Wu J."/>
            <person name="Zhou S."/>
            <person name="Childs K.L."/>
            <person name="Davidson R.M."/>
            <person name="Lin H."/>
            <person name="Quesada-Ocampo L."/>
            <person name="Vaillancourt B."/>
            <person name="Sakai H."/>
            <person name="Lee S.S."/>
            <person name="Kim J."/>
            <person name="Numa H."/>
            <person name="Itoh T."/>
            <person name="Buell C.R."/>
            <person name="Matsumoto T."/>
        </authorList>
    </citation>
    <scope>NUCLEOTIDE SEQUENCE [LARGE SCALE GENOMIC DNA]</scope>
    <source>
        <strain evidence="3">cv. Nipponbare</strain>
    </source>
</reference>
<feature type="region of interest" description="Disordered" evidence="1">
    <location>
        <begin position="1"/>
        <end position="20"/>
    </location>
</feature>
<evidence type="ECO:0000313" key="3">
    <source>
        <dbReference type="Proteomes" id="UP000059680"/>
    </source>
</evidence>
<dbReference type="Proteomes" id="UP000059680">
    <property type="component" value="Chromosome 6"/>
</dbReference>
<name>A0A0P0WVX2_ORYSJ</name>
<proteinExistence type="predicted"/>
<reference evidence="2 3" key="2">
    <citation type="journal article" date="2013" name="Plant Cell Physiol.">
        <title>Rice Annotation Project Database (RAP-DB): an integrative and interactive database for rice genomics.</title>
        <authorList>
            <person name="Sakai H."/>
            <person name="Lee S.S."/>
            <person name="Tanaka T."/>
            <person name="Numa H."/>
            <person name="Kim J."/>
            <person name="Kawahara Y."/>
            <person name="Wakimoto H."/>
            <person name="Yang C.C."/>
            <person name="Iwamoto M."/>
            <person name="Abe T."/>
            <person name="Yamada Y."/>
            <person name="Muto A."/>
            <person name="Inokuchi H."/>
            <person name="Ikemura T."/>
            <person name="Matsumoto T."/>
            <person name="Sasaki T."/>
            <person name="Itoh T."/>
        </authorList>
    </citation>
    <scope>NUCLEOTIDE SEQUENCE [LARGE SCALE GENOMIC DNA]</scope>
    <source>
        <strain evidence="3">cv. Nipponbare</strain>
    </source>
</reference>
<feature type="region of interest" description="Disordered" evidence="1">
    <location>
        <begin position="40"/>
        <end position="88"/>
    </location>
</feature>
<evidence type="ECO:0000313" key="2">
    <source>
        <dbReference type="EMBL" id="BAS97320.1"/>
    </source>
</evidence>
<dbReference type="PaxDb" id="39947-A0A0P0WVX2"/>
<evidence type="ECO:0000256" key="1">
    <source>
        <dbReference type="SAM" id="MobiDB-lite"/>
    </source>
</evidence>
<dbReference type="InParanoid" id="A0A0P0WVX2"/>
<feature type="compositionally biased region" description="Polar residues" evidence="1">
    <location>
        <begin position="67"/>
        <end position="76"/>
    </location>
</feature>
<protein>
    <submittedName>
        <fullName evidence="2">Os06g0293583 protein</fullName>
    </submittedName>
</protein>
<sequence length="88" mass="9574">MHDTFLGSCRGGQGHLHGGRIRHRLCPKSHLVGLAQPGRQWWPLGSREGEAAPSASLPPCPSDCSRNNRQARTQHGSPHRPGQLQLGQ</sequence>